<proteinExistence type="predicted"/>
<evidence type="ECO:0000313" key="2">
    <source>
        <dbReference type="Proteomes" id="UP000183926"/>
    </source>
</evidence>
<protein>
    <submittedName>
        <fullName evidence="1">Uncharacterized protein</fullName>
    </submittedName>
</protein>
<evidence type="ECO:0000313" key="1">
    <source>
        <dbReference type="EMBL" id="SFU36308.1"/>
    </source>
</evidence>
<dbReference type="AlphaFoldDB" id="A0A1I7FJI2"/>
<dbReference type="Proteomes" id="UP000183926">
    <property type="component" value="Unassembled WGS sequence"/>
</dbReference>
<name>A0A1I7FJI2_9PROT</name>
<reference evidence="1 2" key="1">
    <citation type="submission" date="2016-10" db="EMBL/GenBank/DDBJ databases">
        <authorList>
            <person name="de Groot N.N."/>
        </authorList>
    </citation>
    <scope>NUCLEOTIDE SEQUENCE [LARGE SCALE GENOMIC DNA]</scope>
    <source>
        <strain evidence="1 2">Nm24</strain>
    </source>
</reference>
<sequence>GAAREKLGRNACSTFLIVDAQSAEREEHGHGEPEGL</sequence>
<organism evidence="1 2">
    <name type="scientific">Nitrosomonas eutropha</name>
    <dbReference type="NCBI Taxonomy" id="916"/>
    <lineage>
        <taxon>Bacteria</taxon>
        <taxon>Pseudomonadati</taxon>
        <taxon>Pseudomonadota</taxon>
        <taxon>Betaproteobacteria</taxon>
        <taxon>Nitrosomonadales</taxon>
        <taxon>Nitrosomonadaceae</taxon>
        <taxon>Nitrosomonas</taxon>
    </lineage>
</organism>
<accession>A0A1I7FJI2</accession>
<feature type="non-terminal residue" evidence="1">
    <location>
        <position position="1"/>
    </location>
</feature>
<dbReference type="EMBL" id="FPBL01000001">
    <property type="protein sequence ID" value="SFU36308.1"/>
    <property type="molecule type" value="Genomic_DNA"/>
</dbReference>
<gene>
    <name evidence="1" type="ORF">SAMN05216339_101535</name>
</gene>